<reference evidence="2" key="1">
    <citation type="journal article" date="2020" name="Stud. Mycol.">
        <title>101 Dothideomycetes genomes: a test case for predicting lifestyles and emergence of pathogens.</title>
        <authorList>
            <person name="Haridas S."/>
            <person name="Albert R."/>
            <person name="Binder M."/>
            <person name="Bloem J."/>
            <person name="Labutti K."/>
            <person name="Salamov A."/>
            <person name="Andreopoulos B."/>
            <person name="Baker S."/>
            <person name="Barry K."/>
            <person name="Bills G."/>
            <person name="Bluhm B."/>
            <person name="Cannon C."/>
            <person name="Castanera R."/>
            <person name="Culley D."/>
            <person name="Daum C."/>
            <person name="Ezra D."/>
            <person name="Gonzalez J."/>
            <person name="Henrissat B."/>
            <person name="Kuo A."/>
            <person name="Liang C."/>
            <person name="Lipzen A."/>
            <person name="Lutzoni F."/>
            <person name="Magnuson J."/>
            <person name="Mondo S."/>
            <person name="Nolan M."/>
            <person name="Ohm R."/>
            <person name="Pangilinan J."/>
            <person name="Park H.-J."/>
            <person name="Ramirez L."/>
            <person name="Alfaro M."/>
            <person name="Sun H."/>
            <person name="Tritt A."/>
            <person name="Yoshinaga Y."/>
            <person name="Zwiers L.-H."/>
            <person name="Turgeon B."/>
            <person name="Goodwin S."/>
            <person name="Spatafora J."/>
            <person name="Crous P."/>
            <person name="Grigoriev I."/>
        </authorList>
    </citation>
    <scope>NUCLEOTIDE SEQUENCE</scope>
    <source>
        <strain evidence="2">CBS 675.92</strain>
    </source>
</reference>
<dbReference type="InterPro" id="IPR050600">
    <property type="entry name" value="SETD3_SETD6_MTase"/>
</dbReference>
<dbReference type="EMBL" id="ML976986">
    <property type="protein sequence ID" value="KAF1958636.1"/>
    <property type="molecule type" value="Genomic_DNA"/>
</dbReference>
<accession>A0A6A5U6N7</accession>
<dbReference type="SUPFAM" id="SSF82199">
    <property type="entry name" value="SET domain"/>
    <property type="match status" value="1"/>
</dbReference>
<dbReference type="Proteomes" id="UP000800035">
    <property type="component" value="Unassembled WGS sequence"/>
</dbReference>
<evidence type="ECO:0000313" key="2">
    <source>
        <dbReference type="EMBL" id="KAF1958636.1"/>
    </source>
</evidence>
<dbReference type="Gene3D" id="3.90.1410.10">
    <property type="entry name" value="set domain protein methyltransferase, domain 1"/>
    <property type="match status" value="1"/>
</dbReference>
<dbReference type="PANTHER" id="PTHR13271:SF137">
    <property type="entry name" value="SET DOMAIN-CONTAINING PROTEIN"/>
    <property type="match status" value="1"/>
</dbReference>
<evidence type="ECO:0000313" key="3">
    <source>
        <dbReference type="Proteomes" id="UP000800035"/>
    </source>
</evidence>
<protein>
    <submittedName>
        <fullName evidence="2">SET domain-containing protein</fullName>
    </submittedName>
</protein>
<keyword evidence="3" id="KW-1185">Reference proteome</keyword>
<dbReference type="InterPro" id="IPR046341">
    <property type="entry name" value="SET_dom_sf"/>
</dbReference>
<gene>
    <name evidence="2" type="ORF">CC80DRAFT_16158</name>
</gene>
<proteinExistence type="predicted"/>
<feature type="domain" description="SET" evidence="1">
    <location>
        <begin position="21"/>
        <end position="244"/>
    </location>
</feature>
<dbReference type="CDD" id="cd19177">
    <property type="entry name" value="SET_SETD4"/>
    <property type="match status" value="1"/>
</dbReference>
<dbReference type="GO" id="GO:0016279">
    <property type="term" value="F:protein-lysine N-methyltransferase activity"/>
    <property type="evidence" value="ECO:0007669"/>
    <property type="project" value="InterPro"/>
</dbReference>
<dbReference type="InterPro" id="IPR001214">
    <property type="entry name" value="SET_dom"/>
</dbReference>
<dbReference type="PROSITE" id="PS50280">
    <property type="entry name" value="SET"/>
    <property type="match status" value="1"/>
</dbReference>
<dbReference type="OrthoDB" id="341421at2759"/>
<organism evidence="2 3">
    <name type="scientific">Byssothecium circinans</name>
    <dbReference type="NCBI Taxonomy" id="147558"/>
    <lineage>
        <taxon>Eukaryota</taxon>
        <taxon>Fungi</taxon>
        <taxon>Dikarya</taxon>
        <taxon>Ascomycota</taxon>
        <taxon>Pezizomycotina</taxon>
        <taxon>Dothideomycetes</taxon>
        <taxon>Pleosporomycetidae</taxon>
        <taxon>Pleosporales</taxon>
        <taxon>Massarineae</taxon>
        <taxon>Massarinaceae</taxon>
        <taxon>Byssothecium</taxon>
    </lineage>
</organism>
<sequence>MAAALDPGEEHTQFVDWAQANGVTINGIAPAKFVNRGMGIVAAKDLKKGDRLVHVPNTSLIAVTQPSIQALQFPLKTTVHARIAAYLALIYDKKTNQYRLWQDVWPSEEDFTTILPIHWPQAFQDLLPNAASDILTNQRAKLERDWLAVHSQFPSLTRKLFTYTWLIVSTRTFYWEYPDLPHASPRLPKKRAQLTADDCYAMCPFMDYFNHTDVGCDPKSDAKGYSVTADRDYKAGEEVYVSYGTHTNDFLLAEYGFILDTNECDSVPLDHLILPQLTSSQAQILKDDRFYGTYTLSPSTATTTDTSSTLPTICHRTQAVLRLLTLPERRYAAFINGSDEGLVDQPRVNDYLISLLTKYSRQIMEILEEVDGLKSPYGEQKDTLKRRWKQIDVIVKDAVKMLGG</sequence>
<dbReference type="Pfam" id="PF00856">
    <property type="entry name" value="SET"/>
    <property type="match status" value="1"/>
</dbReference>
<dbReference type="AlphaFoldDB" id="A0A6A5U6N7"/>
<name>A0A6A5U6N7_9PLEO</name>
<evidence type="ECO:0000259" key="1">
    <source>
        <dbReference type="PROSITE" id="PS50280"/>
    </source>
</evidence>
<dbReference type="PANTHER" id="PTHR13271">
    <property type="entry name" value="UNCHARACTERIZED PUTATIVE METHYLTRANSFERASE"/>
    <property type="match status" value="1"/>
</dbReference>
<dbReference type="InterPro" id="IPR044429">
    <property type="entry name" value="SETD4_SET"/>
</dbReference>